<reference evidence="2 3" key="1">
    <citation type="submission" date="2019-03" db="EMBL/GenBank/DDBJ databases">
        <title>Draft genome sequences of novel Actinobacteria.</title>
        <authorList>
            <person name="Sahin N."/>
            <person name="Ay H."/>
            <person name="Saygin H."/>
        </authorList>
    </citation>
    <scope>NUCLEOTIDE SEQUENCE [LARGE SCALE GENOMIC DNA]</scope>
    <source>
        <strain evidence="2 3">JCM 13523</strain>
    </source>
</reference>
<dbReference type="OrthoDB" id="3823224at2"/>
<accession>A0A4R4YIL4</accession>
<dbReference type="AlphaFoldDB" id="A0A4R4YIL4"/>
<evidence type="ECO:0000256" key="1">
    <source>
        <dbReference type="SAM" id="MobiDB-lite"/>
    </source>
</evidence>
<keyword evidence="3" id="KW-1185">Reference proteome</keyword>
<dbReference type="EMBL" id="SMKX01000226">
    <property type="protein sequence ID" value="TDD44758.1"/>
    <property type="molecule type" value="Genomic_DNA"/>
</dbReference>
<protein>
    <submittedName>
        <fullName evidence="2">Uncharacterized protein</fullName>
    </submittedName>
</protein>
<feature type="region of interest" description="Disordered" evidence="1">
    <location>
        <begin position="27"/>
        <end position="63"/>
    </location>
</feature>
<gene>
    <name evidence="2" type="ORF">E1263_40085</name>
</gene>
<sequence>MFIGGGVAAILVIVLVIVLVVRGLGGDDKPTANDPGTSQPTGGTSEPTGGTTTGGGDVKPATGQAQNVSTKLEAIGYQCSDLFSTDAGSHRGCFKYEGATEADAVFQSTKDGTIISLQLKSSDDENVNNAGVTFDAALQALGNDTFGGSEVKKVQEAVKTGQKSEKIGTTWGEFQLSNNGTLRLSGHKSGEESFRIPDQTFQTTEAQLKSALGAKGYDCKSTCSKKIGDFGSQRIYGYGGSSGGLRSVELSLTGREGDVKAAWPSLVGDAFGTLKGTDTAKLREFVEKHNDGKPSVAYVAGWRVEVSPNDRDDYLSRRISIGRELYYA</sequence>
<evidence type="ECO:0000313" key="2">
    <source>
        <dbReference type="EMBL" id="TDD44758.1"/>
    </source>
</evidence>
<feature type="compositionally biased region" description="Low complexity" evidence="1">
    <location>
        <begin position="35"/>
        <end position="50"/>
    </location>
</feature>
<comment type="caution">
    <text evidence="2">The sequence shown here is derived from an EMBL/GenBank/DDBJ whole genome shotgun (WGS) entry which is preliminary data.</text>
</comment>
<proteinExistence type="predicted"/>
<evidence type="ECO:0000313" key="3">
    <source>
        <dbReference type="Proteomes" id="UP000295124"/>
    </source>
</evidence>
<organism evidence="2 3">
    <name type="scientific">Kribbella antibiotica</name>
    <dbReference type="NCBI Taxonomy" id="190195"/>
    <lineage>
        <taxon>Bacteria</taxon>
        <taxon>Bacillati</taxon>
        <taxon>Actinomycetota</taxon>
        <taxon>Actinomycetes</taxon>
        <taxon>Propionibacteriales</taxon>
        <taxon>Kribbellaceae</taxon>
        <taxon>Kribbella</taxon>
    </lineage>
</organism>
<dbReference type="Proteomes" id="UP000295124">
    <property type="component" value="Unassembled WGS sequence"/>
</dbReference>
<name>A0A4R4YIL4_9ACTN</name>